<dbReference type="CDD" id="cd02145">
    <property type="entry name" value="BluB"/>
    <property type="match status" value="1"/>
</dbReference>
<dbReference type="Gene3D" id="3.40.109.10">
    <property type="entry name" value="NADH Oxidase"/>
    <property type="match status" value="1"/>
</dbReference>
<dbReference type="PANTHER" id="PTHR23026">
    <property type="entry name" value="NADPH NITROREDUCTASE"/>
    <property type="match status" value="1"/>
</dbReference>
<dbReference type="PANTHER" id="PTHR23026:SF123">
    <property type="entry name" value="NAD(P)H NITROREDUCTASE RV3131-RELATED"/>
    <property type="match status" value="1"/>
</dbReference>
<dbReference type="InterPro" id="IPR000415">
    <property type="entry name" value="Nitroreductase-like"/>
</dbReference>
<dbReference type="GO" id="GO:0016491">
    <property type="term" value="F:oxidoreductase activity"/>
    <property type="evidence" value="ECO:0007669"/>
    <property type="project" value="InterPro"/>
</dbReference>
<evidence type="ECO:0000313" key="3">
    <source>
        <dbReference type="Proteomes" id="UP000199502"/>
    </source>
</evidence>
<evidence type="ECO:0000313" key="2">
    <source>
        <dbReference type="EMBL" id="SCX86455.1"/>
    </source>
</evidence>
<name>A0A1G5B8E7_9RHOB</name>
<evidence type="ECO:0000259" key="1">
    <source>
        <dbReference type="Pfam" id="PF00881"/>
    </source>
</evidence>
<dbReference type="AlphaFoldDB" id="A0A1G5B8E7"/>
<dbReference type="InterPro" id="IPR012825">
    <property type="entry name" value="BluB"/>
</dbReference>
<dbReference type="RefSeq" id="WP_090739488.1">
    <property type="nucleotide sequence ID" value="NZ_FMVT01000001.1"/>
</dbReference>
<organism evidence="2 3">
    <name type="scientific">Paracoccus tibetensis</name>
    <dbReference type="NCBI Taxonomy" id="336292"/>
    <lineage>
        <taxon>Bacteria</taxon>
        <taxon>Pseudomonadati</taxon>
        <taxon>Pseudomonadota</taxon>
        <taxon>Alphaproteobacteria</taxon>
        <taxon>Rhodobacterales</taxon>
        <taxon>Paracoccaceae</taxon>
        <taxon>Paracoccus</taxon>
    </lineage>
</organism>
<sequence length="207" mass="23461">MEFQAADVERLITLLRWRRDVRHFRPDPVPEPLIARLEQAMTLAPSVGNSRPWRVIRVEDARLRADVRDDFLRCNEAAAAGYDNERRDSYQALKLAGLDHAPVQLAIFCAADPAQGHGLGRQTMPATLEQSVSMAVFALWLAARAQNLGVGMVSILDPARIEALLEVPEDWHFVAWLCIGWPEFQDDTPLLHRSGWQENDETAWLTR</sequence>
<proteinExistence type="predicted"/>
<keyword evidence="3" id="KW-1185">Reference proteome</keyword>
<dbReference type="Pfam" id="PF00881">
    <property type="entry name" value="Nitroreductase"/>
    <property type="match status" value="1"/>
</dbReference>
<dbReference type="InterPro" id="IPR029479">
    <property type="entry name" value="Nitroreductase"/>
</dbReference>
<feature type="domain" description="Nitroreductase" evidence="1">
    <location>
        <begin position="15"/>
        <end position="181"/>
    </location>
</feature>
<gene>
    <name evidence="2" type="ORF">SAMN05660710_00041</name>
</gene>
<dbReference type="EMBL" id="FMVT01000001">
    <property type="protein sequence ID" value="SCX86455.1"/>
    <property type="molecule type" value="Genomic_DNA"/>
</dbReference>
<dbReference type="STRING" id="336292.SAMN05660710_00041"/>
<accession>A0A1G5B8E7</accession>
<dbReference type="Proteomes" id="UP000199502">
    <property type="component" value="Unassembled WGS sequence"/>
</dbReference>
<dbReference type="NCBIfam" id="TIGR02476">
    <property type="entry name" value="BluB"/>
    <property type="match status" value="1"/>
</dbReference>
<reference evidence="2 3" key="1">
    <citation type="submission" date="2016-10" db="EMBL/GenBank/DDBJ databases">
        <authorList>
            <person name="de Groot N.N."/>
        </authorList>
    </citation>
    <scope>NUCLEOTIDE SEQUENCE [LARGE SCALE GENOMIC DNA]</scope>
    <source>
        <strain evidence="2 3">CGMCC 1.8925</strain>
    </source>
</reference>
<dbReference type="SUPFAM" id="SSF55469">
    <property type="entry name" value="FMN-dependent nitroreductase-like"/>
    <property type="match status" value="1"/>
</dbReference>
<protein>
    <submittedName>
        <fullName evidence="2">Cob(II)yrinic acid a,c-diamide reductase</fullName>
    </submittedName>
</protein>
<dbReference type="OrthoDB" id="9773807at2"/>
<dbReference type="InterPro" id="IPR050627">
    <property type="entry name" value="Nitroreductase/BluB"/>
</dbReference>